<organism evidence="1 2">
    <name type="scientific">Leuconostoc falkenbergense</name>
    <dbReference type="NCBI Taxonomy" id="2766470"/>
    <lineage>
        <taxon>Bacteria</taxon>
        <taxon>Bacillati</taxon>
        <taxon>Bacillota</taxon>
        <taxon>Bacilli</taxon>
        <taxon>Lactobacillales</taxon>
        <taxon>Lactobacillaceae</taxon>
        <taxon>Leuconostoc</taxon>
    </lineage>
</organism>
<dbReference type="RefSeq" id="WP_289456642.1">
    <property type="nucleotide sequence ID" value="NZ_JAUCAQ010000014.1"/>
</dbReference>
<evidence type="ECO:0000313" key="1">
    <source>
        <dbReference type="EMBL" id="MDM7646805.1"/>
    </source>
</evidence>
<comment type="caution">
    <text evidence="1">The sequence shown here is derived from an EMBL/GenBank/DDBJ whole genome shotgun (WGS) entry which is preliminary data.</text>
</comment>
<gene>
    <name evidence="1" type="ORF">QUE93_07225</name>
</gene>
<protein>
    <submittedName>
        <fullName evidence="1">Uncharacterized protein</fullName>
    </submittedName>
</protein>
<accession>A0ABT7RZS3</accession>
<dbReference type="EMBL" id="JAUCAQ010000014">
    <property type="protein sequence ID" value="MDM7646805.1"/>
    <property type="molecule type" value="Genomic_DNA"/>
</dbReference>
<name>A0ABT7RZS3_9LACO</name>
<evidence type="ECO:0000313" key="2">
    <source>
        <dbReference type="Proteomes" id="UP001242903"/>
    </source>
</evidence>
<keyword evidence="2" id="KW-1185">Reference proteome</keyword>
<proteinExistence type="predicted"/>
<dbReference type="Proteomes" id="UP001242903">
    <property type="component" value="Unassembled WGS sequence"/>
</dbReference>
<sequence length="162" mass="18652">MNYKELSNSYKTTEHFKDRLRERFNVFNNQLQWAQTFFNSQPRLVNEIDNVQKWSNGNIVVVTDVKDHAYVTAYSISNNIILDAASFAKFQKVANDLIEKKKKATVKEISAIKKSLVTKLSDIDNSLKLVSDTNLSIQSELDELHSYEERIASFMEIVIVEG</sequence>
<reference evidence="1 2" key="1">
    <citation type="submission" date="2023-06" db="EMBL/GenBank/DDBJ databases">
        <title>Draft Genome Sequences of lactic acid bacteria strains isolated from fermented milk products.</title>
        <authorList>
            <person name="Elcheninov A.G."/>
            <person name="Klyukina A."/>
            <person name="Zayulina K.S."/>
            <person name="Gavirova L.A."/>
            <person name="Shcherbakova P.A."/>
            <person name="Shestakov A.I."/>
            <person name="Kublanov I.V."/>
            <person name="Kochetkova T.V."/>
        </authorList>
    </citation>
    <scope>NUCLEOTIDE SEQUENCE [LARGE SCALE GENOMIC DNA]</scope>
    <source>
        <strain evidence="1 2">TOM.81</strain>
    </source>
</reference>